<sequence>MAPLNPLLLELPLHLAVFGFATALMGLTGSHIHQLGAIVDKMQHQSSYPDFVNLDTQMIRNVDLAMLVIGCVQWVFSGFALLMACNQFKKRRGEYSGKGTGAWLVVGLGQLLLLGAWTGVVAAYTAYTVMKTYNFREGSGYSEPFDSNHAIYLFQINSYIQQQSTESLIIGQNPGATGITFSLGEWDVSTLAEANAILNKQNYLNIFSWKAAVAVGWFELGTTFLVTVVHFALPFVWKRMGLIRQPKKTSQEYY</sequence>
<proteinExistence type="predicted"/>
<gene>
    <name evidence="2" type="ORF">FA10DRAFT_7506</name>
</gene>
<accession>A0A316YVM8</accession>
<dbReference type="GeneID" id="37047596"/>
<feature type="transmembrane region" description="Helical" evidence="1">
    <location>
        <begin position="214"/>
        <end position="237"/>
    </location>
</feature>
<reference evidence="2" key="1">
    <citation type="journal article" date="2018" name="Mol. Biol. Evol.">
        <title>Broad Genomic Sampling Reveals a Smut Pathogenic Ancestry of the Fungal Clade Ustilaginomycotina.</title>
        <authorList>
            <person name="Kijpornyongpan T."/>
            <person name="Mondo S.J."/>
            <person name="Barry K."/>
            <person name="Sandor L."/>
            <person name="Lee J."/>
            <person name="Lipzen A."/>
            <person name="Pangilinan J."/>
            <person name="LaButti K."/>
            <person name="Hainaut M."/>
            <person name="Henrissat B."/>
            <person name="Grigoriev I.V."/>
            <person name="Spatafora J.W."/>
            <person name="Aime M.C."/>
        </authorList>
    </citation>
    <scope>NUCLEOTIDE SEQUENCE [LARGE SCALE GENOMIC DNA]</scope>
    <source>
        <strain evidence="2">MCA 4198</strain>
    </source>
</reference>
<evidence type="ECO:0000313" key="2">
    <source>
        <dbReference type="EMBL" id="PWN92824.1"/>
    </source>
</evidence>
<keyword evidence="1" id="KW-0472">Membrane</keyword>
<organism evidence="2 3">
    <name type="scientific">Acaromyces ingoldii</name>
    <dbReference type="NCBI Taxonomy" id="215250"/>
    <lineage>
        <taxon>Eukaryota</taxon>
        <taxon>Fungi</taxon>
        <taxon>Dikarya</taxon>
        <taxon>Basidiomycota</taxon>
        <taxon>Ustilaginomycotina</taxon>
        <taxon>Exobasidiomycetes</taxon>
        <taxon>Exobasidiales</taxon>
        <taxon>Cryptobasidiaceae</taxon>
        <taxon>Acaromyces</taxon>
    </lineage>
</organism>
<keyword evidence="1" id="KW-1133">Transmembrane helix</keyword>
<dbReference type="EMBL" id="KZ819634">
    <property type="protein sequence ID" value="PWN92824.1"/>
    <property type="molecule type" value="Genomic_DNA"/>
</dbReference>
<keyword evidence="1" id="KW-0812">Transmembrane</keyword>
<dbReference type="AlphaFoldDB" id="A0A316YVM8"/>
<keyword evidence="3" id="KW-1185">Reference proteome</keyword>
<dbReference type="RefSeq" id="XP_025380022.1">
    <property type="nucleotide sequence ID" value="XM_025525680.1"/>
</dbReference>
<dbReference type="InParanoid" id="A0A316YVM8"/>
<protein>
    <submittedName>
        <fullName evidence="2">Uncharacterized protein</fullName>
    </submittedName>
</protein>
<dbReference type="OrthoDB" id="3357911at2759"/>
<feature type="transmembrane region" description="Helical" evidence="1">
    <location>
        <begin position="103"/>
        <end position="127"/>
    </location>
</feature>
<evidence type="ECO:0000313" key="3">
    <source>
        <dbReference type="Proteomes" id="UP000245768"/>
    </source>
</evidence>
<dbReference type="Proteomes" id="UP000245768">
    <property type="component" value="Unassembled WGS sequence"/>
</dbReference>
<feature type="transmembrane region" description="Helical" evidence="1">
    <location>
        <begin position="7"/>
        <end position="27"/>
    </location>
</feature>
<evidence type="ECO:0000256" key="1">
    <source>
        <dbReference type="SAM" id="Phobius"/>
    </source>
</evidence>
<name>A0A316YVM8_9BASI</name>
<feature type="transmembrane region" description="Helical" evidence="1">
    <location>
        <begin position="64"/>
        <end position="82"/>
    </location>
</feature>